<feature type="compositionally biased region" description="Low complexity" evidence="9">
    <location>
        <begin position="26"/>
        <end position="41"/>
    </location>
</feature>
<dbReference type="STRING" id="1054147.F4QBS7"/>
<dbReference type="PANTHER" id="PTHR12716:SF8">
    <property type="entry name" value="TRANSCRIPTION INITIATION FACTOR IIE SUBUNIT BETA"/>
    <property type="match status" value="1"/>
</dbReference>
<evidence type="ECO:0000256" key="8">
    <source>
        <dbReference type="SAM" id="Coils"/>
    </source>
</evidence>
<evidence type="ECO:0000256" key="7">
    <source>
        <dbReference type="PIRNR" id="PIRNR016398"/>
    </source>
</evidence>
<keyword evidence="5 7" id="KW-0539">Nucleus</keyword>
<dbReference type="OrthoDB" id="3907302at2759"/>
<dbReference type="EMBL" id="GL883028">
    <property type="protein sequence ID" value="EGG14665.1"/>
    <property type="molecule type" value="Genomic_DNA"/>
</dbReference>
<dbReference type="PANTHER" id="PTHR12716">
    <property type="entry name" value="TRANSCRIPTION INITIATION FACTOR IIE, BETA SUBUNIT"/>
    <property type="match status" value="1"/>
</dbReference>
<dbReference type="InterPro" id="IPR040501">
    <property type="entry name" value="TFA2_Winged_2"/>
</dbReference>
<sequence length="272" mass="30225">MDTKSLPLKKPSASIFNTNGKRPLVSASMNNRSASSSSSSNGSGGGVYMSASVAGEKKTPTGRIIFDVVIHLRSLEGRPATLEELMISTGHKEIIDSQLVQDELKQNEKVEFLDSTTVRFKPLYRVKTPEEIVDLLKEENPRGIPLNKLTESYAKVGDDVKKLKESKEIYTIKNTELNTEILFYNDEKYRIPVSDELIKMWKNIPIPNDVDLVKTMKDIGLSVVESVEAAKTTKSSKAGKSERKHRITKVTNVHIKDFDPNAPDAAPPPKNN</sequence>
<dbReference type="GO" id="GO:0005673">
    <property type="term" value="C:transcription factor TFIIE complex"/>
    <property type="evidence" value="ECO:0007669"/>
    <property type="project" value="UniProtKB-UniRule"/>
</dbReference>
<dbReference type="PROSITE" id="PS51351">
    <property type="entry name" value="TFIIE_BETA_C"/>
    <property type="match status" value="1"/>
</dbReference>
<dbReference type="GO" id="GO:0001097">
    <property type="term" value="F:TFIIH-class transcription factor complex binding"/>
    <property type="evidence" value="ECO:0007669"/>
    <property type="project" value="TreeGrafter"/>
</dbReference>
<evidence type="ECO:0000259" key="10">
    <source>
        <dbReference type="PROSITE" id="PS51351"/>
    </source>
</evidence>
<feature type="region of interest" description="Disordered" evidence="9">
    <location>
        <begin position="234"/>
        <end position="272"/>
    </location>
</feature>
<evidence type="ECO:0000256" key="6">
    <source>
        <dbReference type="ARBA" id="ARBA00025581"/>
    </source>
</evidence>
<dbReference type="AlphaFoldDB" id="F4QBS7"/>
<keyword evidence="4 7" id="KW-0804">Transcription</keyword>
<dbReference type="GeneID" id="14866715"/>
<feature type="domain" description="TFIIE beta" evidence="10">
    <location>
        <begin position="52"/>
        <end position="127"/>
    </location>
</feature>
<dbReference type="Pfam" id="PF18121">
    <property type="entry name" value="TFA2_Winged_2"/>
    <property type="match status" value="1"/>
</dbReference>
<dbReference type="KEGG" id="dfa:DFA_10923"/>
<evidence type="ECO:0000313" key="12">
    <source>
        <dbReference type="Proteomes" id="UP000007797"/>
    </source>
</evidence>
<evidence type="ECO:0000256" key="4">
    <source>
        <dbReference type="ARBA" id="ARBA00023163"/>
    </source>
</evidence>
<comment type="subunit">
    <text evidence="7">Tetramer of two alpha and two beta chains.</text>
</comment>
<evidence type="ECO:0000313" key="11">
    <source>
        <dbReference type="EMBL" id="EGG14665.1"/>
    </source>
</evidence>
<dbReference type="Proteomes" id="UP000007797">
    <property type="component" value="Unassembled WGS sequence"/>
</dbReference>
<gene>
    <name evidence="11" type="primary">gtf2e2</name>
    <name evidence="11" type="ORF">DFA_10923</name>
</gene>
<dbReference type="InterPro" id="IPR003166">
    <property type="entry name" value="TFIIE_bsu_DNA-bd"/>
</dbReference>
<comment type="similarity">
    <text evidence="7">Belongs to the TFIIE beta subunit family.</text>
</comment>
<keyword evidence="12" id="KW-1185">Reference proteome</keyword>
<evidence type="ECO:0000256" key="1">
    <source>
        <dbReference type="ARBA" id="ARBA00004123"/>
    </source>
</evidence>
<feature type="region of interest" description="Disordered" evidence="9">
    <location>
        <begin position="1"/>
        <end position="46"/>
    </location>
</feature>
<dbReference type="GO" id="GO:0006367">
    <property type="term" value="P:transcription initiation at RNA polymerase II promoter"/>
    <property type="evidence" value="ECO:0007669"/>
    <property type="project" value="UniProtKB-UniRule"/>
</dbReference>
<keyword evidence="8" id="KW-0175">Coiled coil</keyword>
<evidence type="ECO:0000256" key="3">
    <source>
        <dbReference type="ARBA" id="ARBA00023125"/>
    </source>
</evidence>
<evidence type="ECO:0000256" key="9">
    <source>
        <dbReference type="SAM" id="MobiDB-lite"/>
    </source>
</evidence>
<evidence type="ECO:0000256" key="5">
    <source>
        <dbReference type="ARBA" id="ARBA00023242"/>
    </source>
</evidence>
<dbReference type="InterPro" id="IPR016656">
    <property type="entry name" value="TFIIE-bsu"/>
</dbReference>
<feature type="coiled-coil region" evidence="8">
    <location>
        <begin position="146"/>
        <end position="180"/>
    </location>
</feature>
<protein>
    <recommendedName>
        <fullName evidence="7">Transcription initiation factor IIE subunit beta</fullName>
    </recommendedName>
</protein>
<dbReference type="Pfam" id="PF02186">
    <property type="entry name" value="TFIIE_beta"/>
    <property type="match status" value="1"/>
</dbReference>
<dbReference type="OMA" id="QQEKCQA"/>
<proteinExistence type="inferred from homology"/>
<evidence type="ECO:0000256" key="2">
    <source>
        <dbReference type="ARBA" id="ARBA00023015"/>
    </source>
</evidence>
<comment type="function">
    <text evidence="6 7">Recruits TFIIH to the initiation complex and stimulates the RNA polymerase II C-terminal domain kinase and DNA-dependent ATPase activities of TFIIH. Both TFIIH and TFIIE are required for promoter clearance by RNA polymerase.</text>
</comment>
<keyword evidence="2 7" id="KW-0805">Transcription regulation</keyword>
<name>F4QBS7_CACFS</name>
<dbReference type="GO" id="GO:0003677">
    <property type="term" value="F:DNA binding"/>
    <property type="evidence" value="ECO:0007669"/>
    <property type="project" value="UniProtKB-UniRule"/>
</dbReference>
<organism evidence="11 12">
    <name type="scientific">Cavenderia fasciculata</name>
    <name type="common">Slime mold</name>
    <name type="synonym">Dictyostelium fasciculatum</name>
    <dbReference type="NCBI Taxonomy" id="261658"/>
    <lineage>
        <taxon>Eukaryota</taxon>
        <taxon>Amoebozoa</taxon>
        <taxon>Evosea</taxon>
        <taxon>Eumycetozoa</taxon>
        <taxon>Dictyostelia</taxon>
        <taxon>Acytosteliales</taxon>
        <taxon>Cavenderiaceae</taxon>
        <taxon>Cavenderia</taxon>
    </lineage>
</organism>
<dbReference type="RefSeq" id="XP_004351173.1">
    <property type="nucleotide sequence ID" value="XM_004351121.1"/>
</dbReference>
<keyword evidence="3 7" id="KW-0238">DNA-binding</keyword>
<accession>F4QBS7</accession>
<comment type="subcellular location">
    <subcellularLocation>
        <location evidence="1 7">Nucleus</location>
    </subcellularLocation>
</comment>
<reference evidence="12" key="1">
    <citation type="journal article" date="2011" name="Genome Res.">
        <title>Phylogeny-wide analysis of social amoeba genomes highlights ancient origins for complex intercellular communication.</title>
        <authorList>
            <person name="Heidel A.J."/>
            <person name="Lawal H.M."/>
            <person name="Felder M."/>
            <person name="Schilde C."/>
            <person name="Helps N.R."/>
            <person name="Tunggal B."/>
            <person name="Rivero F."/>
            <person name="John U."/>
            <person name="Schleicher M."/>
            <person name="Eichinger L."/>
            <person name="Platzer M."/>
            <person name="Noegel A.A."/>
            <person name="Schaap P."/>
            <person name="Gloeckner G."/>
        </authorList>
    </citation>
    <scope>NUCLEOTIDE SEQUENCE [LARGE SCALE GENOMIC DNA]</scope>
    <source>
        <strain evidence="12">SH3</strain>
    </source>
</reference>
<dbReference type="PIRSF" id="PIRSF016398">
    <property type="entry name" value="TFIIE-beta"/>
    <property type="match status" value="1"/>
</dbReference>